<reference evidence="1 2" key="1">
    <citation type="submission" date="2013-08" db="EMBL/GenBank/DDBJ databases">
        <authorList>
            <person name="Weinstock G."/>
            <person name="Sodergren E."/>
            <person name="Wylie T."/>
            <person name="Fulton L."/>
            <person name="Fulton R."/>
            <person name="Fronick C."/>
            <person name="O'Laughlin M."/>
            <person name="Godfrey J."/>
            <person name="Miner T."/>
            <person name="Herter B."/>
            <person name="Appelbaum E."/>
            <person name="Cordes M."/>
            <person name="Lek S."/>
            <person name="Wollam A."/>
            <person name="Pepin K.H."/>
            <person name="Palsikar V.B."/>
            <person name="Mitreva M."/>
            <person name="Wilson R.K."/>
        </authorList>
    </citation>
    <scope>NUCLEOTIDE SEQUENCE [LARGE SCALE GENOMIC DNA]</scope>
    <source>
        <strain evidence="1 2">ATCC 15930</strain>
    </source>
</reference>
<organism evidence="1 2">
    <name type="scientific">Hoylesella loescheii DSM 19665 = JCM 12249 = ATCC 15930</name>
    <dbReference type="NCBI Taxonomy" id="1122985"/>
    <lineage>
        <taxon>Bacteria</taxon>
        <taxon>Pseudomonadati</taxon>
        <taxon>Bacteroidota</taxon>
        <taxon>Bacteroidia</taxon>
        <taxon>Bacteroidales</taxon>
        <taxon>Prevotellaceae</taxon>
        <taxon>Hoylesella</taxon>
    </lineage>
</organism>
<protein>
    <submittedName>
        <fullName evidence="1">Uncharacterized protein</fullName>
    </submittedName>
</protein>
<evidence type="ECO:0000313" key="2">
    <source>
        <dbReference type="Proteomes" id="UP000027442"/>
    </source>
</evidence>
<accession>A0A069QIT3</accession>
<dbReference type="EMBL" id="JNGW01000050">
    <property type="protein sequence ID" value="KDR52597.1"/>
    <property type="molecule type" value="Genomic_DNA"/>
</dbReference>
<feature type="non-terminal residue" evidence="1">
    <location>
        <position position="47"/>
    </location>
</feature>
<evidence type="ECO:0000313" key="1">
    <source>
        <dbReference type="EMBL" id="KDR52597.1"/>
    </source>
</evidence>
<dbReference type="Proteomes" id="UP000027442">
    <property type="component" value="Unassembled WGS sequence"/>
</dbReference>
<dbReference type="HOGENOM" id="CLU_3193166_0_0_10"/>
<dbReference type="AlphaFoldDB" id="A0A069QIT3"/>
<sequence>MSVRIIFVQICLLGAKVGRKIEVAKCTKRIVFSKEEPHPQPLSKGRG</sequence>
<gene>
    <name evidence="1" type="ORF">HMPREF1991_01302</name>
</gene>
<keyword evidence="2" id="KW-1185">Reference proteome</keyword>
<name>A0A069QIT3_HOYLO</name>
<proteinExistence type="predicted"/>
<comment type="caution">
    <text evidence="1">The sequence shown here is derived from an EMBL/GenBank/DDBJ whole genome shotgun (WGS) entry which is preliminary data.</text>
</comment>